<feature type="transmembrane region" description="Helical" evidence="2">
    <location>
        <begin position="233"/>
        <end position="253"/>
    </location>
</feature>
<sequence>MSMLEVVPRMNGNDMEHRKDALPLLYMWIYFNLIANTILLPILVATFIFSKRAKRHPTLINVCMTWILSGFYSLMLFYAGVPKLSDPEPSRALCIAQASAMHGILPMWSVAILVLMYHLVAVTSGNTRSEVGRVKMIFMLGSPYIVAFAFSLAALVIALRLPPDEHGHARVSRFRGVFFCGLGHKPLFDAMSIFTFVMWLGINALEVQLAMILYRNWRGLRQAGHRFNFELQLLLRVVVFGLYIFFGMVVNIISMFNHHNLVPYIYMATVGTVVFLVFGTQADVLRVWCFWRKDLPSPSPASAQEREDRLRPLFDTNNHQNVSRSTLGPNSSSASVTIPPTVHGYEKRRGPRHTNGYQRV</sequence>
<feature type="transmembrane region" description="Helical" evidence="2">
    <location>
        <begin position="193"/>
        <end position="213"/>
    </location>
</feature>
<organism evidence="3 4">
    <name type="scientific">Marasmiellus scandens</name>
    <dbReference type="NCBI Taxonomy" id="2682957"/>
    <lineage>
        <taxon>Eukaryota</taxon>
        <taxon>Fungi</taxon>
        <taxon>Dikarya</taxon>
        <taxon>Basidiomycota</taxon>
        <taxon>Agaricomycotina</taxon>
        <taxon>Agaricomycetes</taxon>
        <taxon>Agaricomycetidae</taxon>
        <taxon>Agaricales</taxon>
        <taxon>Marasmiineae</taxon>
        <taxon>Omphalotaceae</taxon>
        <taxon>Marasmiellus</taxon>
    </lineage>
</organism>
<feature type="compositionally biased region" description="Polar residues" evidence="1">
    <location>
        <begin position="315"/>
        <end position="338"/>
    </location>
</feature>
<evidence type="ECO:0000256" key="2">
    <source>
        <dbReference type="SAM" id="Phobius"/>
    </source>
</evidence>
<name>A0ABR1K4L7_9AGAR</name>
<gene>
    <name evidence="3" type="ORF">VKT23_003761</name>
</gene>
<evidence type="ECO:0000313" key="4">
    <source>
        <dbReference type="Proteomes" id="UP001498398"/>
    </source>
</evidence>
<dbReference type="Proteomes" id="UP001498398">
    <property type="component" value="Unassembled WGS sequence"/>
</dbReference>
<protein>
    <submittedName>
        <fullName evidence="3">Uncharacterized protein</fullName>
    </submittedName>
</protein>
<proteinExistence type="predicted"/>
<feature type="transmembrane region" description="Helical" evidence="2">
    <location>
        <begin position="59"/>
        <end position="80"/>
    </location>
</feature>
<feature type="transmembrane region" description="Helical" evidence="2">
    <location>
        <begin position="25"/>
        <end position="47"/>
    </location>
</feature>
<reference evidence="3 4" key="1">
    <citation type="submission" date="2024-01" db="EMBL/GenBank/DDBJ databases">
        <title>A draft genome for the cacao thread blight pathogen Marasmiellus scandens.</title>
        <authorList>
            <person name="Baruah I.K."/>
            <person name="Leung J."/>
            <person name="Bukari Y."/>
            <person name="Amoako-Attah I."/>
            <person name="Meinhardt L.W."/>
            <person name="Bailey B.A."/>
            <person name="Cohen S.P."/>
        </authorList>
    </citation>
    <scope>NUCLEOTIDE SEQUENCE [LARGE SCALE GENOMIC DNA]</scope>
    <source>
        <strain evidence="3 4">GH-19</strain>
    </source>
</reference>
<comment type="caution">
    <text evidence="3">The sequence shown here is derived from an EMBL/GenBank/DDBJ whole genome shotgun (WGS) entry which is preliminary data.</text>
</comment>
<keyword evidence="4" id="KW-1185">Reference proteome</keyword>
<dbReference type="EMBL" id="JBANRG010000003">
    <property type="protein sequence ID" value="KAK7469277.1"/>
    <property type="molecule type" value="Genomic_DNA"/>
</dbReference>
<evidence type="ECO:0000313" key="3">
    <source>
        <dbReference type="EMBL" id="KAK7469277.1"/>
    </source>
</evidence>
<feature type="transmembrane region" description="Helical" evidence="2">
    <location>
        <begin position="136"/>
        <end position="159"/>
    </location>
</feature>
<keyword evidence="2" id="KW-0472">Membrane</keyword>
<accession>A0ABR1K4L7</accession>
<keyword evidence="2" id="KW-1133">Transmembrane helix</keyword>
<keyword evidence="2" id="KW-0812">Transmembrane</keyword>
<feature type="region of interest" description="Disordered" evidence="1">
    <location>
        <begin position="314"/>
        <end position="360"/>
    </location>
</feature>
<evidence type="ECO:0000256" key="1">
    <source>
        <dbReference type="SAM" id="MobiDB-lite"/>
    </source>
</evidence>
<feature type="transmembrane region" description="Helical" evidence="2">
    <location>
        <begin position="265"/>
        <end position="285"/>
    </location>
</feature>
<feature type="transmembrane region" description="Helical" evidence="2">
    <location>
        <begin position="100"/>
        <end position="124"/>
    </location>
</feature>